<keyword evidence="2" id="KW-1185">Reference proteome</keyword>
<organism evidence="1 2">
    <name type="scientific">Cellulophaga geojensis KL-A</name>
    <dbReference type="NCBI Taxonomy" id="1328323"/>
    <lineage>
        <taxon>Bacteria</taxon>
        <taxon>Pseudomonadati</taxon>
        <taxon>Bacteroidota</taxon>
        <taxon>Flavobacteriia</taxon>
        <taxon>Flavobacteriales</taxon>
        <taxon>Flavobacteriaceae</taxon>
        <taxon>Cellulophaga</taxon>
    </lineage>
</organism>
<accession>A0ABP3BAA6</accession>
<gene>
    <name evidence="1" type="ORF">KLA_07956</name>
</gene>
<dbReference type="Proteomes" id="UP000019275">
    <property type="component" value="Unassembled WGS sequence"/>
</dbReference>
<dbReference type="EMBL" id="ARZX01000008">
    <property type="protein sequence ID" value="EWH13717.1"/>
    <property type="molecule type" value="Genomic_DNA"/>
</dbReference>
<proteinExistence type="predicted"/>
<evidence type="ECO:0000313" key="2">
    <source>
        <dbReference type="Proteomes" id="UP000019275"/>
    </source>
</evidence>
<evidence type="ECO:0000313" key="1">
    <source>
        <dbReference type="EMBL" id="EWH13717.1"/>
    </source>
</evidence>
<reference evidence="1 2" key="1">
    <citation type="journal article" date="2014" name="Genome Announc.">
        <title>Draft Genome Sequence of the Carrageenan-Degrading Bacterium Cellulophaga sp. Strain KL-A, Isolated from Decaying Marine Algae.</title>
        <authorList>
            <person name="Shan D."/>
            <person name="Ying J."/>
            <person name="Li X."/>
            <person name="Gao Z."/>
            <person name="Wei G."/>
            <person name="Shao Z."/>
        </authorList>
    </citation>
    <scope>NUCLEOTIDE SEQUENCE [LARGE SCALE GENOMIC DNA]</scope>
    <source>
        <strain evidence="1 2">KL-A</strain>
    </source>
</reference>
<sequence length="206" mass="23755">MKNSLEEFSSTLKDFQSILRTTKFGSKNDFLNRENSRPITHVKEQVLSAELSYLYSNYITLLILPHLHVNTFSSLQPKLHIFGKGPAMTKKHNPWKNGKVVIAHSFNASAKKIWADNTKEHTPTYITDVEGNFIQLTPTINLFFKLLIELCISYNNNRELEPKCGSKTELWNLHRENVVSPYFANRIKDLVPQEDIFLITAVFTLD</sequence>
<protein>
    <submittedName>
        <fullName evidence="1">Uncharacterized protein</fullName>
    </submittedName>
</protein>
<dbReference type="RefSeq" id="WP_013621844.1">
    <property type="nucleotide sequence ID" value="NZ_ARZX01000008.1"/>
</dbReference>
<comment type="caution">
    <text evidence="1">The sequence shown here is derived from an EMBL/GenBank/DDBJ whole genome shotgun (WGS) entry which is preliminary data.</text>
</comment>
<name>A0ABP3BAA6_9FLAO</name>